<accession>A0ABV9YVC5</accession>
<dbReference type="EMBL" id="JBHSJF010000001">
    <property type="protein sequence ID" value="MFC5066755.1"/>
    <property type="molecule type" value="Genomic_DNA"/>
</dbReference>
<dbReference type="InterPro" id="IPR051803">
    <property type="entry name" value="TA_system_RelE-like_toxin"/>
</dbReference>
<dbReference type="Proteomes" id="UP001595796">
    <property type="component" value="Unassembled WGS sequence"/>
</dbReference>
<comment type="caution">
    <text evidence="3">The sequence shown here is derived from an EMBL/GenBank/DDBJ whole genome shotgun (WGS) entry which is preliminary data.</text>
</comment>
<dbReference type="InterPro" id="IPR007712">
    <property type="entry name" value="RelE/ParE_toxin"/>
</dbReference>
<proteinExistence type="inferred from homology"/>
<keyword evidence="2" id="KW-1277">Toxin-antitoxin system</keyword>
<sequence>MPADKSDRIALPTRRARTDLLDIWSFVAADNMSAADMLIRKLVSTSEMLAENPLAGRLRYDLGNDVRSFAVGRYIVFYRPHARGIEVLRFSAATWTSRTMHSTDPQRCSQPLLPL</sequence>
<gene>
    <name evidence="3" type="ORF">ACFPFW_01835</name>
</gene>
<dbReference type="RefSeq" id="WP_379769174.1">
    <property type="nucleotide sequence ID" value="NZ_JBHSJF010000001.1"/>
</dbReference>
<dbReference type="Pfam" id="PF05016">
    <property type="entry name" value="ParE_toxin"/>
    <property type="match status" value="1"/>
</dbReference>
<evidence type="ECO:0000313" key="4">
    <source>
        <dbReference type="Proteomes" id="UP001595796"/>
    </source>
</evidence>
<comment type="similarity">
    <text evidence="1">Belongs to the RelE toxin family.</text>
</comment>
<dbReference type="PANTHER" id="PTHR33755:SF6">
    <property type="entry name" value="PLASMID STABILIZATION SYSTEM PROTEIN"/>
    <property type="match status" value="1"/>
</dbReference>
<keyword evidence="4" id="KW-1185">Reference proteome</keyword>
<dbReference type="PANTHER" id="PTHR33755">
    <property type="entry name" value="TOXIN PARE1-RELATED"/>
    <property type="match status" value="1"/>
</dbReference>
<dbReference type="Gene3D" id="3.30.2310.20">
    <property type="entry name" value="RelE-like"/>
    <property type="match status" value="1"/>
</dbReference>
<reference evidence="4" key="1">
    <citation type="journal article" date="2019" name="Int. J. Syst. Evol. Microbiol.">
        <title>The Global Catalogue of Microorganisms (GCM) 10K type strain sequencing project: providing services to taxonomists for standard genome sequencing and annotation.</title>
        <authorList>
            <consortium name="The Broad Institute Genomics Platform"/>
            <consortium name="The Broad Institute Genome Sequencing Center for Infectious Disease"/>
            <person name="Wu L."/>
            <person name="Ma J."/>
        </authorList>
    </citation>
    <scope>NUCLEOTIDE SEQUENCE [LARGE SCALE GENOMIC DNA]</scope>
    <source>
        <strain evidence="4">CGMCC 1.16444</strain>
    </source>
</reference>
<protein>
    <submittedName>
        <fullName evidence="3">Type II toxin-antitoxin system RelE/ParE family toxin</fullName>
    </submittedName>
</protein>
<name>A0ABV9YVC5_9HYPH</name>
<evidence type="ECO:0000256" key="1">
    <source>
        <dbReference type="ARBA" id="ARBA00006226"/>
    </source>
</evidence>
<dbReference type="InterPro" id="IPR035093">
    <property type="entry name" value="RelE/ParE_toxin_dom_sf"/>
</dbReference>
<evidence type="ECO:0000313" key="3">
    <source>
        <dbReference type="EMBL" id="MFC5066755.1"/>
    </source>
</evidence>
<evidence type="ECO:0000256" key="2">
    <source>
        <dbReference type="ARBA" id="ARBA00022649"/>
    </source>
</evidence>
<organism evidence="3 4">
    <name type="scientific">Flaviflagellibacter deserti</name>
    <dbReference type="NCBI Taxonomy" id="2267266"/>
    <lineage>
        <taxon>Bacteria</taxon>
        <taxon>Pseudomonadati</taxon>
        <taxon>Pseudomonadota</taxon>
        <taxon>Alphaproteobacteria</taxon>
        <taxon>Hyphomicrobiales</taxon>
        <taxon>Flaviflagellibacter</taxon>
    </lineage>
</organism>